<organism evidence="1">
    <name type="scientific">Oryza brachyantha</name>
    <name type="common">malo sina</name>
    <dbReference type="NCBI Taxonomy" id="4533"/>
    <lineage>
        <taxon>Eukaryota</taxon>
        <taxon>Viridiplantae</taxon>
        <taxon>Streptophyta</taxon>
        <taxon>Embryophyta</taxon>
        <taxon>Tracheophyta</taxon>
        <taxon>Spermatophyta</taxon>
        <taxon>Magnoliopsida</taxon>
        <taxon>Liliopsida</taxon>
        <taxon>Poales</taxon>
        <taxon>Poaceae</taxon>
        <taxon>BOP clade</taxon>
        <taxon>Oryzoideae</taxon>
        <taxon>Oryzeae</taxon>
        <taxon>Oryzinae</taxon>
        <taxon>Oryza</taxon>
    </lineage>
</organism>
<dbReference type="eggNOG" id="ENOG502SS4V">
    <property type="taxonomic scope" value="Eukaryota"/>
</dbReference>
<evidence type="ECO:0000313" key="1">
    <source>
        <dbReference type="EnsemblPlants" id="OB09G26060.1"/>
    </source>
</evidence>
<sequence>MVRLEDGGYLHEINRVVGTPWARRRLALQVSQPVVAENAATASEVLDKMTETSAEDMCRFLAKTMPIKDIASRKHTGDVVRRSARLNSGDDFLEALLFKAMDKMEVLVQQGLKIQMTWTADSAASTSTGDGDRSPQATAATKDCMVCVVVIQVRDPTEGYAAIGDPMIGLMEATLEKRDGKVKLEMQGMHVAGILLVGASRKRTGNGRAMIWSTFLRQCVGSPNGGGGGCRCSYVRNPDRVFRR</sequence>
<dbReference type="KEGG" id="obr:102707709"/>
<keyword evidence="2" id="KW-1185">Reference proteome</keyword>
<accession>J3N027</accession>
<dbReference type="HOGENOM" id="CLU_054284_0_0_1"/>
<name>J3N027_ORYBR</name>
<dbReference type="OMA" id="PMIGVME"/>
<dbReference type="AlphaFoldDB" id="J3N027"/>
<evidence type="ECO:0000313" key="2">
    <source>
        <dbReference type="Proteomes" id="UP000006038"/>
    </source>
</evidence>
<reference evidence="1" key="1">
    <citation type="journal article" date="2013" name="Nat. Commun.">
        <title>Whole-genome sequencing of Oryza brachyantha reveals mechanisms underlying Oryza genome evolution.</title>
        <authorList>
            <person name="Chen J."/>
            <person name="Huang Q."/>
            <person name="Gao D."/>
            <person name="Wang J."/>
            <person name="Lang Y."/>
            <person name="Liu T."/>
            <person name="Li B."/>
            <person name="Bai Z."/>
            <person name="Luis Goicoechea J."/>
            <person name="Liang C."/>
            <person name="Chen C."/>
            <person name="Zhang W."/>
            <person name="Sun S."/>
            <person name="Liao Y."/>
            <person name="Zhang X."/>
            <person name="Yang L."/>
            <person name="Song C."/>
            <person name="Wang M."/>
            <person name="Shi J."/>
            <person name="Liu G."/>
            <person name="Liu J."/>
            <person name="Zhou H."/>
            <person name="Zhou W."/>
            <person name="Yu Q."/>
            <person name="An N."/>
            <person name="Chen Y."/>
            <person name="Cai Q."/>
            <person name="Wang B."/>
            <person name="Liu B."/>
            <person name="Min J."/>
            <person name="Huang Y."/>
            <person name="Wu H."/>
            <person name="Li Z."/>
            <person name="Zhang Y."/>
            <person name="Yin Y."/>
            <person name="Song W."/>
            <person name="Jiang J."/>
            <person name="Jackson S.A."/>
            <person name="Wing R.A."/>
            <person name="Wang J."/>
            <person name="Chen M."/>
        </authorList>
    </citation>
    <scope>NUCLEOTIDE SEQUENCE [LARGE SCALE GENOMIC DNA]</scope>
    <source>
        <strain evidence="1">cv. IRGC 101232</strain>
    </source>
</reference>
<dbReference type="InterPro" id="IPR039614">
    <property type="entry name" value="PMI1-like"/>
</dbReference>
<protein>
    <submittedName>
        <fullName evidence="1">Uncharacterized protein</fullName>
    </submittedName>
</protein>
<dbReference type="GeneID" id="102707709"/>
<dbReference type="EnsemblPlants" id="OB09G26060.1">
    <property type="protein sequence ID" value="OB09G26060.1"/>
    <property type="gene ID" value="OB09G26060"/>
</dbReference>
<dbReference type="OrthoDB" id="640135at2759"/>
<proteinExistence type="predicted"/>
<dbReference type="Gramene" id="OB09G26060.1">
    <property type="protein sequence ID" value="OB09G26060.1"/>
    <property type="gene ID" value="OB09G26060"/>
</dbReference>
<dbReference type="Proteomes" id="UP000006038">
    <property type="component" value="Chromosome 9"/>
</dbReference>
<reference evidence="1" key="2">
    <citation type="submission" date="2013-04" db="UniProtKB">
        <authorList>
            <consortium name="EnsemblPlants"/>
        </authorList>
    </citation>
    <scope>IDENTIFICATION</scope>
</reference>
<dbReference type="PANTHER" id="PTHR33414:SF8">
    <property type="entry name" value="OS09G0559200 PROTEIN"/>
    <property type="match status" value="1"/>
</dbReference>
<dbReference type="PANTHER" id="PTHR33414">
    <property type="entry name" value="PROTEIN PLASTID MOVEMENT IMPAIRED 1-RELATED 1"/>
    <property type="match status" value="1"/>
</dbReference>